<dbReference type="AlphaFoldDB" id="A0A438IW25"/>
<protein>
    <submittedName>
        <fullName evidence="1">Uncharacterized protein</fullName>
    </submittedName>
</protein>
<dbReference type="SUPFAM" id="SSF56672">
    <property type="entry name" value="DNA/RNA polymerases"/>
    <property type="match status" value="1"/>
</dbReference>
<sequence length="163" mass="18590">MKSSSLHILTKKFQQESKENGVIYVVVMKEVDMTDAGSISSTPTKVTKLFNDFSNIAPVKLPSKLPPLCIIQHAIGFIKGSQLPNLLAYCMNPIEYAKLQRQVEELLSKGFICENNRASNKITIKYRFPITQLNDVGYDGRFLHLFKDRFEEWVSSDMVKARE</sequence>
<organism evidence="1 2">
    <name type="scientific">Vitis vinifera</name>
    <name type="common">Grape</name>
    <dbReference type="NCBI Taxonomy" id="29760"/>
    <lineage>
        <taxon>Eukaryota</taxon>
        <taxon>Viridiplantae</taxon>
        <taxon>Streptophyta</taxon>
        <taxon>Embryophyta</taxon>
        <taxon>Tracheophyta</taxon>
        <taxon>Spermatophyta</taxon>
        <taxon>Magnoliopsida</taxon>
        <taxon>eudicotyledons</taxon>
        <taxon>Gunneridae</taxon>
        <taxon>Pentapetalae</taxon>
        <taxon>rosids</taxon>
        <taxon>Vitales</taxon>
        <taxon>Vitaceae</taxon>
        <taxon>Viteae</taxon>
        <taxon>Vitis</taxon>
    </lineage>
</organism>
<dbReference type="PANTHER" id="PTHR35046:SF26">
    <property type="entry name" value="RNA-DIRECTED DNA POLYMERASE"/>
    <property type="match status" value="1"/>
</dbReference>
<evidence type="ECO:0000313" key="1">
    <source>
        <dbReference type="EMBL" id="RVX00836.1"/>
    </source>
</evidence>
<proteinExistence type="predicted"/>
<dbReference type="PANTHER" id="PTHR35046">
    <property type="entry name" value="ZINC KNUCKLE (CCHC-TYPE) FAMILY PROTEIN"/>
    <property type="match status" value="1"/>
</dbReference>
<comment type="caution">
    <text evidence="1">The sequence shown here is derived from an EMBL/GenBank/DDBJ whole genome shotgun (WGS) entry which is preliminary data.</text>
</comment>
<dbReference type="InterPro" id="IPR043502">
    <property type="entry name" value="DNA/RNA_pol_sf"/>
</dbReference>
<reference evidence="1 2" key="1">
    <citation type="journal article" date="2018" name="PLoS Genet.">
        <title>Population sequencing reveals clonal diversity and ancestral inbreeding in the grapevine cultivar Chardonnay.</title>
        <authorList>
            <person name="Roach M.J."/>
            <person name="Johnson D.L."/>
            <person name="Bohlmann J."/>
            <person name="van Vuuren H.J."/>
            <person name="Jones S.J."/>
            <person name="Pretorius I.S."/>
            <person name="Schmidt S.A."/>
            <person name="Borneman A.R."/>
        </authorList>
    </citation>
    <scope>NUCLEOTIDE SEQUENCE [LARGE SCALE GENOMIC DNA]</scope>
    <source>
        <strain evidence="2">cv. Chardonnay</strain>
        <tissue evidence="1">Leaf</tissue>
    </source>
</reference>
<gene>
    <name evidence="1" type="ORF">CK203_026390</name>
</gene>
<accession>A0A438IW25</accession>
<name>A0A438IW25_VITVI</name>
<dbReference type="Proteomes" id="UP000288805">
    <property type="component" value="Unassembled WGS sequence"/>
</dbReference>
<evidence type="ECO:0000313" key="2">
    <source>
        <dbReference type="Proteomes" id="UP000288805"/>
    </source>
</evidence>
<dbReference type="EMBL" id="QGNW01000079">
    <property type="protein sequence ID" value="RVX00836.1"/>
    <property type="molecule type" value="Genomic_DNA"/>
</dbReference>